<reference evidence="4 5" key="1">
    <citation type="journal article" date="2013" name="PLoS Genet.">
        <title>The genome and development-dependent transcriptomes of Pyronema confluens: a window into fungal evolution.</title>
        <authorList>
            <person name="Traeger S."/>
            <person name="Altegoer F."/>
            <person name="Freitag M."/>
            <person name="Gabaldon T."/>
            <person name="Kempken F."/>
            <person name="Kumar A."/>
            <person name="Marcet-Houben M."/>
            <person name="Poggeler S."/>
            <person name="Stajich J.E."/>
            <person name="Nowrousian M."/>
        </authorList>
    </citation>
    <scope>NUCLEOTIDE SEQUENCE [LARGE SCALE GENOMIC DNA]</scope>
    <source>
        <strain evidence="5">CBS 100304</strain>
        <tissue evidence="4">Vegetative mycelium</tissue>
    </source>
</reference>
<sequence>MAFDSYDQEVDTLDTGIFTKYKLLTYAFLSWDYHAINAERFQKSAAETVVPLLHKTYYTHPLMRRLGGWDLKSRDVFTKVSDRRRFFQHLVGDMFSKIPRSTSTSEYAALIHLIAHAGLGKGFCHFLKRSDTDLNMRDENGQTPLSIAAQYGNINSENASGVRLTPLHHSGHLSDAIKLLLENDKVDITSKTERGLTALSPATRGVCVDTAKVLLKHTGLDIDSKCDQGATPLSYVAGHARTIGGFGPGFSLEDSEIRRVEMAKALIECRAQVNSQDKDGRTPLVCAAMLGLKGVLDVLLEHGALVDLPDNDGRTPLCWAAMKGKLETFNVLLERDADIGVKDQSGCTLLILSVGGSYVGTRSLPDIRIVEFILAQKEVDINWRSKDGITALSSAIYSSSEDREIFHKVEQMLREH</sequence>
<name>U4LXX4_PYROM</name>
<dbReference type="Gene3D" id="1.25.40.20">
    <property type="entry name" value="Ankyrin repeat-containing domain"/>
    <property type="match status" value="3"/>
</dbReference>
<dbReference type="STRING" id="1076935.U4LXX4"/>
<evidence type="ECO:0000256" key="1">
    <source>
        <dbReference type="ARBA" id="ARBA00022737"/>
    </source>
</evidence>
<dbReference type="PANTHER" id="PTHR24180">
    <property type="entry name" value="CYCLIN-DEPENDENT KINASE INHIBITOR 2C-RELATED"/>
    <property type="match status" value="1"/>
</dbReference>
<feature type="repeat" description="ANK" evidence="3">
    <location>
        <begin position="279"/>
        <end position="311"/>
    </location>
</feature>
<dbReference type="EMBL" id="HF936600">
    <property type="protein sequence ID" value="CCX34658.1"/>
    <property type="molecule type" value="Genomic_DNA"/>
</dbReference>
<dbReference type="SMART" id="SM00248">
    <property type="entry name" value="ANK"/>
    <property type="match status" value="6"/>
</dbReference>
<dbReference type="PANTHER" id="PTHR24180:SF45">
    <property type="entry name" value="POLY [ADP-RIBOSE] POLYMERASE TANKYRASE"/>
    <property type="match status" value="1"/>
</dbReference>
<keyword evidence="5" id="KW-1185">Reference proteome</keyword>
<evidence type="ECO:0000256" key="3">
    <source>
        <dbReference type="PROSITE-ProRule" id="PRU00023"/>
    </source>
</evidence>
<keyword evidence="1" id="KW-0677">Repeat</keyword>
<dbReference type="InterPro" id="IPR051637">
    <property type="entry name" value="Ank_repeat_dom-contain_49"/>
</dbReference>
<accession>U4LXX4</accession>
<feature type="repeat" description="ANK" evidence="3">
    <location>
        <begin position="312"/>
        <end position="344"/>
    </location>
</feature>
<evidence type="ECO:0000313" key="5">
    <source>
        <dbReference type="Proteomes" id="UP000018144"/>
    </source>
</evidence>
<dbReference type="Proteomes" id="UP000018144">
    <property type="component" value="Unassembled WGS sequence"/>
</dbReference>
<dbReference type="eggNOG" id="KOG0504">
    <property type="taxonomic scope" value="Eukaryota"/>
</dbReference>
<dbReference type="AlphaFoldDB" id="U4LXX4"/>
<dbReference type="PROSITE" id="PS50297">
    <property type="entry name" value="ANK_REP_REGION"/>
    <property type="match status" value="2"/>
</dbReference>
<gene>
    <name evidence="4" type="ORF">PCON_04153</name>
</gene>
<dbReference type="PROSITE" id="PS50088">
    <property type="entry name" value="ANK_REPEAT"/>
    <property type="match status" value="2"/>
</dbReference>
<dbReference type="OrthoDB" id="341259at2759"/>
<dbReference type="SUPFAM" id="SSF48403">
    <property type="entry name" value="Ankyrin repeat"/>
    <property type="match status" value="1"/>
</dbReference>
<organism evidence="4 5">
    <name type="scientific">Pyronema omphalodes (strain CBS 100304)</name>
    <name type="common">Pyronema confluens</name>
    <dbReference type="NCBI Taxonomy" id="1076935"/>
    <lineage>
        <taxon>Eukaryota</taxon>
        <taxon>Fungi</taxon>
        <taxon>Dikarya</taxon>
        <taxon>Ascomycota</taxon>
        <taxon>Pezizomycotina</taxon>
        <taxon>Pezizomycetes</taxon>
        <taxon>Pezizales</taxon>
        <taxon>Pyronemataceae</taxon>
        <taxon>Pyronema</taxon>
    </lineage>
</organism>
<dbReference type="InterPro" id="IPR002110">
    <property type="entry name" value="Ankyrin_rpt"/>
</dbReference>
<keyword evidence="2 3" id="KW-0040">ANK repeat</keyword>
<evidence type="ECO:0000313" key="4">
    <source>
        <dbReference type="EMBL" id="CCX34658.1"/>
    </source>
</evidence>
<dbReference type="Pfam" id="PF12796">
    <property type="entry name" value="Ank_2"/>
    <property type="match status" value="1"/>
</dbReference>
<proteinExistence type="predicted"/>
<dbReference type="InterPro" id="IPR036770">
    <property type="entry name" value="Ankyrin_rpt-contain_sf"/>
</dbReference>
<protein>
    <submittedName>
        <fullName evidence="4">Similar to Inversin-B acc. no. Q71S21</fullName>
    </submittedName>
</protein>
<evidence type="ECO:0000256" key="2">
    <source>
        <dbReference type="ARBA" id="ARBA00023043"/>
    </source>
</evidence>